<evidence type="ECO:0000313" key="10">
    <source>
        <dbReference type="Proteomes" id="UP001164020"/>
    </source>
</evidence>
<feature type="region of interest" description="Disordered" evidence="8">
    <location>
        <begin position="686"/>
        <end position="712"/>
    </location>
</feature>
<keyword evidence="3" id="KW-1003">Cell membrane</keyword>
<name>A0ABY7C8X4_9HYPH</name>
<keyword evidence="6" id="KW-0472">Membrane</keyword>
<dbReference type="Proteomes" id="UP001164020">
    <property type="component" value="Chromosome"/>
</dbReference>
<feature type="region of interest" description="Disordered" evidence="8">
    <location>
        <begin position="94"/>
        <end position="148"/>
    </location>
</feature>
<dbReference type="RefSeq" id="WP_268882705.1">
    <property type="nucleotide sequence ID" value="NZ_CP114029.1"/>
</dbReference>
<evidence type="ECO:0000256" key="6">
    <source>
        <dbReference type="ARBA" id="ARBA00023136"/>
    </source>
</evidence>
<evidence type="ECO:0000256" key="4">
    <source>
        <dbReference type="ARBA" id="ARBA00022692"/>
    </source>
</evidence>
<keyword evidence="5" id="KW-1133">Transmembrane helix</keyword>
<protein>
    <submittedName>
        <fullName evidence="9">Biopolymer transporter ExbD</fullName>
    </submittedName>
</protein>
<keyword evidence="7" id="KW-0653">Protein transport</keyword>
<comment type="similarity">
    <text evidence="2 7">Belongs to the ExbD/TolR family.</text>
</comment>
<feature type="region of interest" description="Disordered" evidence="8">
    <location>
        <begin position="469"/>
        <end position="573"/>
    </location>
</feature>
<feature type="compositionally biased region" description="Low complexity" evidence="8">
    <location>
        <begin position="587"/>
        <end position="599"/>
    </location>
</feature>
<accession>A0ABY7C8X4</accession>
<feature type="region of interest" description="Disordered" evidence="8">
    <location>
        <begin position="943"/>
        <end position="964"/>
    </location>
</feature>
<evidence type="ECO:0000256" key="1">
    <source>
        <dbReference type="ARBA" id="ARBA00004162"/>
    </source>
</evidence>
<organism evidence="9 10">
    <name type="scientific">Jiella pelagia</name>
    <dbReference type="NCBI Taxonomy" id="2986949"/>
    <lineage>
        <taxon>Bacteria</taxon>
        <taxon>Pseudomonadati</taxon>
        <taxon>Pseudomonadota</taxon>
        <taxon>Alphaproteobacteria</taxon>
        <taxon>Hyphomicrobiales</taxon>
        <taxon>Aurantimonadaceae</taxon>
        <taxon>Jiella</taxon>
    </lineage>
</organism>
<feature type="compositionally biased region" description="Basic and acidic residues" evidence="8">
    <location>
        <begin position="225"/>
        <end position="240"/>
    </location>
</feature>
<feature type="region of interest" description="Disordered" evidence="8">
    <location>
        <begin position="200"/>
        <end position="346"/>
    </location>
</feature>
<evidence type="ECO:0000256" key="2">
    <source>
        <dbReference type="ARBA" id="ARBA00005811"/>
    </source>
</evidence>
<dbReference type="Pfam" id="PF02472">
    <property type="entry name" value="ExbD"/>
    <property type="match status" value="1"/>
</dbReference>
<feature type="compositionally biased region" description="Basic and acidic residues" evidence="8">
    <location>
        <begin position="97"/>
        <end position="118"/>
    </location>
</feature>
<comment type="subcellular location">
    <subcellularLocation>
        <location evidence="1">Cell membrane</location>
        <topology evidence="1">Single-pass membrane protein</topology>
    </subcellularLocation>
    <subcellularLocation>
        <location evidence="7">Cell membrane</location>
        <topology evidence="7">Single-pass type II membrane protein</topology>
    </subcellularLocation>
</comment>
<feature type="compositionally biased region" description="Polar residues" evidence="8">
    <location>
        <begin position="952"/>
        <end position="963"/>
    </location>
</feature>
<feature type="region of interest" description="Disordered" evidence="8">
    <location>
        <begin position="634"/>
        <end position="659"/>
    </location>
</feature>
<feature type="compositionally biased region" description="Basic residues" evidence="8">
    <location>
        <begin position="125"/>
        <end position="143"/>
    </location>
</feature>
<feature type="region of interest" description="Disordered" evidence="8">
    <location>
        <begin position="399"/>
        <end position="438"/>
    </location>
</feature>
<feature type="compositionally biased region" description="Low complexity" evidence="8">
    <location>
        <begin position="1015"/>
        <end position="1032"/>
    </location>
</feature>
<proteinExistence type="inferred from homology"/>
<gene>
    <name evidence="9" type="ORF">OH818_09090</name>
</gene>
<keyword evidence="10" id="KW-1185">Reference proteome</keyword>
<dbReference type="EMBL" id="CP114029">
    <property type="protein sequence ID" value="WAP70235.1"/>
    <property type="molecule type" value="Genomic_DNA"/>
</dbReference>
<evidence type="ECO:0000256" key="7">
    <source>
        <dbReference type="RuleBase" id="RU003879"/>
    </source>
</evidence>
<feature type="compositionally biased region" description="Basic and acidic residues" evidence="8">
    <location>
        <begin position="1033"/>
        <end position="1045"/>
    </location>
</feature>
<feature type="compositionally biased region" description="Basic residues" evidence="8">
    <location>
        <begin position="7"/>
        <end position="20"/>
    </location>
</feature>
<feature type="region of interest" description="Disordered" evidence="8">
    <location>
        <begin position="585"/>
        <end position="607"/>
    </location>
</feature>
<sequence>MTLRRLASARKGLRPARRRPRADPAMPTINIVFLLLLFFLLAGTLTAPGESEIDPARIDATAGERLPRPLLAITEDGALSLDGRAIDRAQLAGAVAEPRRAEGRRQADAVRPRRERPCGEPPRPGSRRSLGRRRRDQPRRPQCRQREGLAMRAETRLWAIAGGLSLAIHTGLGAIALLLLPETVRREPQETAITIEETRTSTLEPARASSPEPVHASRAGPVRPRARELSATRPTNRAEVRSPAPVSPRGDAAAEIVSAAGPQRRLAPEGRRTPLAPLTPDALAPSGRSVVAESRRPSMGVESRAEPTLLENRPQPTRLSAAEPEAARTDAARPVPASPAPGMLAPTSPMTVAAAFPESTPAGQTAPLPAEYAAPREIAPSAPDALAPGGQPVVAESRLPSAGVESLQSSAELAAVQPEAAATNPAGPAVGTSEPEMLAPASPGVVAAVDPEGALASQMAFSVAETSGPRMIAPSMPDALAPRPQPLLVEGRQPPQANESRRQPTELSAAEPETARADAPRPAAPNPEPERLASASPTPMASIAEPGAAVTSAPRQSPSAPEPEKVAATSPLALVAADTDRALAGRAVPVPAQSPAPQALEAAPGETAAPTLRLAEAVAPFRSGTIAETVAGVAAERASPKPLSPGAERSALEPVRPARAEFAALEPDAAAPKVAMPPLRAPARPANATVGLPGAVEPTGAGQTMRPRPPQQVAAVAADAEAVSPTSPERTLPIEAAAEARSPSPTALNQSDAAGSVLAANVAGDSAAVALPAAALRTRPETVTAGSAFEALVPTQPEPGEAVADTAIAETAAETTVIRAATSSAPPAAPNPVPLAALRPETAQSGRQDRTRLAWAAPTGAIAARVATDELPALPSSTVLRGETEQAARVAAASAVSARRAEPERTVAAEVSPAPLAGKVSGEAIAPSAAATAATNAAIAASSAGSATPANRVNSTTATNPAQPTVAPVARLAAAPRATAAPAPAVNAAAAAAVVDTPATATEATLAPLTASQPPAVAPSAVVPGPAAQVGPRRTDPAGRTEDARIAAASPRQRQTIAGTSVDPTASSGSQDGDDRARATLSDLVAAYPGGECFAALTQAGKAAGEFRITALSDDQSRLEDFADTLIEQSPEEAFRRVLIDGGEVAVTQCRALASLPQMPGYPAYTLRLSLDQRRVFSGENLAGTIEGIPATDTLDLLLVDDDGQVQSLSSYVTRKGANARFEVPVSFSGPETRTAQILIALSLPQALIHADGAGGEPAGPFFEKLAETLDARGLRGEFAIDHFLVRPKRP</sequence>
<keyword evidence="7" id="KW-0813">Transport</keyword>
<evidence type="ECO:0000256" key="8">
    <source>
        <dbReference type="SAM" id="MobiDB-lite"/>
    </source>
</evidence>
<evidence type="ECO:0000256" key="5">
    <source>
        <dbReference type="ARBA" id="ARBA00022989"/>
    </source>
</evidence>
<evidence type="ECO:0000256" key="3">
    <source>
        <dbReference type="ARBA" id="ARBA00022475"/>
    </source>
</evidence>
<keyword evidence="4 7" id="KW-0812">Transmembrane</keyword>
<feature type="region of interest" description="Disordered" evidence="8">
    <location>
        <begin position="1"/>
        <end position="21"/>
    </location>
</feature>
<feature type="region of interest" description="Disordered" evidence="8">
    <location>
        <begin position="1015"/>
        <end position="1076"/>
    </location>
</feature>
<dbReference type="InterPro" id="IPR003400">
    <property type="entry name" value="ExbD"/>
</dbReference>
<feature type="compositionally biased region" description="Low complexity" evidence="8">
    <location>
        <begin position="273"/>
        <end position="285"/>
    </location>
</feature>
<feature type="compositionally biased region" description="Polar residues" evidence="8">
    <location>
        <begin position="1052"/>
        <end position="1071"/>
    </location>
</feature>
<feature type="compositionally biased region" description="Low complexity" evidence="8">
    <location>
        <begin position="411"/>
        <end position="422"/>
    </location>
</feature>
<evidence type="ECO:0000313" key="9">
    <source>
        <dbReference type="EMBL" id="WAP70235.1"/>
    </source>
</evidence>
<reference evidence="9" key="1">
    <citation type="submission" date="2022-12" db="EMBL/GenBank/DDBJ databases">
        <title>Jiella pelagia sp. nov., isolated from phosphonate enriched culture of Northwest Pacific surface seawater.</title>
        <authorList>
            <person name="Shin D.Y."/>
            <person name="Hwang C.Y."/>
        </authorList>
    </citation>
    <scope>NUCLEOTIDE SEQUENCE</scope>
    <source>
        <strain evidence="9">HL-NP1</strain>
    </source>
</reference>